<protein>
    <recommendedName>
        <fullName evidence="1">DNA-binding transcriptional repressor CapW winged helix-turn-helix domain-containing protein</fullName>
    </recommendedName>
</protein>
<evidence type="ECO:0000313" key="3">
    <source>
        <dbReference type="Proteomes" id="UP000240989"/>
    </source>
</evidence>
<dbReference type="Proteomes" id="UP000240989">
    <property type="component" value="Unassembled WGS sequence"/>
</dbReference>
<sequence>MTTKRKEKFNDVVFKFIDAHVDLYGYINVSVLSELFGIHRTSASGLLARYKELKPSNLEYVLQGTNSRYVKRFSFEKVVLKSESSIFLNSIYLVYEND</sequence>
<feature type="domain" description="DNA-binding transcriptional repressor CapW winged helix-turn-helix" evidence="1">
    <location>
        <begin position="14"/>
        <end position="89"/>
    </location>
</feature>
<keyword evidence="3" id="KW-1185">Reference proteome</keyword>
<dbReference type="EMBL" id="PYOU01000014">
    <property type="protein sequence ID" value="PSX07043.1"/>
    <property type="molecule type" value="Genomic_DNA"/>
</dbReference>
<name>A0ABX5H271_PHOAN</name>
<dbReference type="InterPro" id="IPR059019">
    <property type="entry name" value="WHD_CapW"/>
</dbReference>
<evidence type="ECO:0000259" key="1">
    <source>
        <dbReference type="Pfam" id="PF26109"/>
    </source>
</evidence>
<comment type="caution">
    <text evidence="2">The sequence shown here is derived from an EMBL/GenBank/DDBJ whole genome shotgun (WGS) entry which is preliminary data.</text>
</comment>
<accession>A0ABX5H271</accession>
<evidence type="ECO:0000313" key="2">
    <source>
        <dbReference type="EMBL" id="PSX07043.1"/>
    </source>
</evidence>
<gene>
    <name evidence="2" type="ORF">C0W27_15860</name>
</gene>
<dbReference type="Pfam" id="PF26109">
    <property type="entry name" value="WHD_BrxR"/>
    <property type="match status" value="1"/>
</dbReference>
<proteinExistence type="predicted"/>
<reference evidence="2 3" key="1">
    <citation type="submission" date="2018-01" db="EMBL/GenBank/DDBJ databases">
        <title>Whole genome sequencing of Histamine producing bacteria.</title>
        <authorList>
            <person name="Butler K."/>
        </authorList>
    </citation>
    <scope>NUCLEOTIDE SEQUENCE [LARGE SCALE GENOMIC DNA]</scope>
    <source>
        <strain evidence="2 3">A6-1</strain>
    </source>
</reference>
<organism evidence="2 3">
    <name type="scientific">Photobacterium angustum</name>
    <dbReference type="NCBI Taxonomy" id="661"/>
    <lineage>
        <taxon>Bacteria</taxon>
        <taxon>Pseudomonadati</taxon>
        <taxon>Pseudomonadota</taxon>
        <taxon>Gammaproteobacteria</taxon>
        <taxon>Vibrionales</taxon>
        <taxon>Vibrionaceae</taxon>
        <taxon>Photobacterium</taxon>
    </lineage>
</organism>